<dbReference type="VEuPathDB" id="FungiDB:BO71DRAFT_364496"/>
<sequence length="305" mass="34568">MAPSYEEVSRESGSLEDEEKTSFLPHQSRAREPSTYTQRQPWLWTLIGLNLVVLLCSLATLFLAFSVRSEPAAQATERNALLKQTSAYSPILDEFDIPLKMVHSKVSFLDNSSIYTSLPSDEVDAAWETLAPLQRVYLTTEQVIKLGKDPALTVRANNNPDLHIGVLNGMHEIHCLNVIRQNLHRDYYWPDGIRSPVHWIHLYHCVDLVLQALMCSGNVDVVTYNWMETQPDPFFDFSINRMCRDFDHILEWQKTGLSNETDDAWRVGGETEIPAPPLLKAMNAQDSQSRVFTHDDPALTGSIGV</sequence>
<reference evidence="4 5" key="1">
    <citation type="submission" date="2018-02" db="EMBL/GenBank/DDBJ databases">
        <title>The genomes of Aspergillus section Nigri reveals drivers in fungal speciation.</title>
        <authorList>
            <consortium name="DOE Joint Genome Institute"/>
            <person name="Vesth T.C."/>
            <person name="Nybo J."/>
            <person name="Theobald S."/>
            <person name="Brandl J."/>
            <person name="Frisvad J.C."/>
            <person name="Nielsen K.F."/>
            <person name="Lyhne E.K."/>
            <person name="Kogle M.E."/>
            <person name="Kuo A."/>
            <person name="Riley R."/>
            <person name="Clum A."/>
            <person name="Nolan M."/>
            <person name="Lipzen A."/>
            <person name="Salamov A."/>
            <person name="Henrissat B."/>
            <person name="Wiebenga A."/>
            <person name="De vries R.P."/>
            <person name="Grigoriev I.V."/>
            <person name="Mortensen U.H."/>
            <person name="Andersen M.R."/>
            <person name="Baker S.E."/>
        </authorList>
    </citation>
    <scope>NUCLEOTIDE SEQUENCE [LARGE SCALE GENOMIC DNA]</scope>
    <source>
        <strain evidence="4 5">CBS 707.79</strain>
    </source>
</reference>
<dbReference type="PANTHER" id="PTHR33365">
    <property type="entry name" value="YALI0B05434P"/>
    <property type="match status" value="1"/>
</dbReference>
<feature type="transmembrane region" description="Helical" evidence="3">
    <location>
        <begin position="42"/>
        <end position="65"/>
    </location>
</feature>
<evidence type="ECO:0000256" key="2">
    <source>
        <dbReference type="SAM" id="MobiDB-lite"/>
    </source>
</evidence>
<evidence type="ECO:0000256" key="1">
    <source>
        <dbReference type="ARBA" id="ARBA00035112"/>
    </source>
</evidence>
<accession>A0A319CVQ0</accession>
<dbReference type="STRING" id="1448320.A0A319CVQ0"/>
<keyword evidence="3" id="KW-1133">Transmembrane helix</keyword>
<dbReference type="AlphaFoldDB" id="A0A319CVQ0"/>
<evidence type="ECO:0000313" key="5">
    <source>
        <dbReference type="Proteomes" id="UP000247810"/>
    </source>
</evidence>
<dbReference type="PANTHER" id="PTHR33365:SF14">
    <property type="entry name" value="TAT PATHWAY SIGNAL SEQUENCE"/>
    <property type="match status" value="1"/>
</dbReference>
<evidence type="ECO:0000256" key="3">
    <source>
        <dbReference type="SAM" id="Phobius"/>
    </source>
</evidence>
<comment type="similarity">
    <text evidence="1">Belongs to the ustYa family.</text>
</comment>
<gene>
    <name evidence="4" type="ORF">BO71DRAFT_364496</name>
</gene>
<dbReference type="OrthoDB" id="3687641at2759"/>
<feature type="region of interest" description="Disordered" evidence="2">
    <location>
        <begin position="1"/>
        <end position="32"/>
    </location>
</feature>
<keyword evidence="3" id="KW-0472">Membrane</keyword>
<proteinExistence type="inferred from homology"/>
<keyword evidence="3" id="KW-0812">Transmembrane</keyword>
<dbReference type="GO" id="GO:0043386">
    <property type="term" value="P:mycotoxin biosynthetic process"/>
    <property type="evidence" value="ECO:0007669"/>
    <property type="project" value="InterPro"/>
</dbReference>
<evidence type="ECO:0008006" key="6">
    <source>
        <dbReference type="Google" id="ProtNLM"/>
    </source>
</evidence>
<dbReference type="Pfam" id="PF11807">
    <property type="entry name" value="UstYa"/>
    <property type="match status" value="1"/>
</dbReference>
<keyword evidence="5" id="KW-1185">Reference proteome</keyword>
<name>A0A319CVQ0_9EURO</name>
<dbReference type="Proteomes" id="UP000247810">
    <property type="component" value="Unassembled WGS sequence"/>
</dbReference>
<organism evidence="4 5">
    <name type="scientific">Aspergillus ellipticus CBS 707.79</name>
    <dbReference type="NCBI Taxonomy" id="1448320"/>
    <lineage>
        <taxon>Eukaryota</taxon>
        <taxon>Fungi</taxon>
        <taxon>Dikarya</taxon>
        <taxon>Ascomycota</taxon>
        <taxon>Pezizomycotina</taxon>
        <taxon>Eurotiomycetes</taxon>
        <taxon>Eurotiomycetidae</taxon>
        <taxon>Eurotiales</taxon>
        <taxon>Aspergillaceae</taxon>
        <taxon>Aspergillus</taxon>
        <taxon>Aspergillus subgen. Circumdati</taxon>
    </lineage>
</organism>
<dbReference type="EMBL" id="KZ826058">
    <property type="protein sequence ID" value="PYH88910.1"/>
    <property type="molecule type" value="Genomic_DNA"/>
</dbReference>
<dbReference type="InterPro" id="IPR021765">
    <property type="entry name" value="UstYa-like"/>
</dbReference>
<evidence type="ECO:0000313" key="4">
    <source>
        <dbReference type="EMBL" id="PYH88910.1"/>
    </source>
</evidence>
<protein>
    <recommendedName>
        <fullName evidence="6">Tat pathway signal sequence</fullName>
    </recommendedName>
</protein>